<protein>
    <submittedName>
        <fullName evidence="3">ScbA/BarX family gamma-butyrolactone biosynthesis protein</fullName>
    </submittedName>
</protein>
<feature type="compositionally biased region" description="Pro residues" evidence="1">
    <location>
        <begin position="168"/>
        <end position="184"/>
    </location>
</feature>
<dbReference type="InterPro" id="IPR047757">
    <property type="entry name" value="AfsA-like"/>
</dbReference>
<accession>A0ABP4LLF7</accession>
<evidence type="ECO:0000313" key="3">
    <source>
        <dbReference type="EMBL" id="GAA1526782.1"/>
    </source>
</evidence>
<evidence type="ECO:0000259" key="2">
    <source>
        <dbReference type="Pfam" id="PF03756"/>
    </source>
</evidence>
<reference evidence="4" key="1">
    <citation type="journal article" date="2019" name="Int. J. Syst. Evol. Microbiol.">
        <title>The Global Catalogue of Microorganisms (GCM) 10K type strain sequencing project: providing services to taxonomists for standard genome sequencing and annotation.</title>
        <authorList>
            <consortium name="The Broad Institute Genomics Platform"/>
            <consortium name="The Broad Institute Genome Sequencing Center for Infectious Disease"/>
            <person name="Wu L."/>
            <person name="Ma J."/>
        </authorList>
    </citation>
    <scope>NUCLEOTIDE SEQUENCE [LARGE SCALE GENOMIC DNA]</scope>
    <source>
        <strain evidence="4">JCM 15933</strain>
    </source>
</reference>
<comment type="caution">
    <text evidence="3">The sequence shown here is derived from an EMBL/GenBank/DDBJ whole genome shotgun (WGS) entry which is preliminary data.</text>
</comment>
<proteinExistence type="predicted"/>
<dbReference type="Pfam" id="PF03756">
    <property type="entry name" value="AfsA"/>
    <property type="match status" value="2"/>
</dbReference>
<dbReference type="RefSeq" id="WP_344504455.1">
    <property type="nucleotide sequence ID" value="NZ_BAAAQD010000010.1"/>
</dbReference>
<dbReference type="SUPFAM" id="SSF54637">
    <property type="entry name" value="Thioesterase/thiol ester dehydrase-isomerase"/>
    <property type="match status" value="1"/>
</dbReference>
<dbReference type="Proteomes" id="UP001501470">
    <property type="component" value="Unassembled WGS sequence"/>
</dbReference>
<keyword evidence="4" id="KW-1185">Reference proteome</keyword>
<gene>
    <name evidence="3" type="ORF">GCM10009827_049540</name>
</gene>
<dbReference type="EMBL" id="BAAAQD010000010">
    <property type="protein sequence ID" value="GAA1526782.1"/>
    <property type="molecule type" value="Genomic_DNA"/>
</dbReference>
<dbReference type="InterPro" id="IPR029069">
    <property type="entry name" value="HotDog_dom_sf"/>
</dbReference>
<evidence type="ECO:0000256" key="1">
    <source>
        <dbReference type="SAM" id="MobiDB-lite"/>
    </source>
</evidence>
<evidence type="ECO:0000313" key="4">
    <source>
        <dbReference type="Proteomes" id="UP001501470"/>
    </source>
</evidence>
<feature type="domain" description="A-factor biosynthesis hotdog" evidence="2">
    <location>
        <begin position="16"/>
        <end position="145"/>
    </location>
</feature>
<name>A0ABP4LLF7_9ACTN</name>
<organism evidence="3 4">
    <name type="scientific">Dactylosporangium maewongense</name>
    <dbReference type="NCBI Taxonomy" id="634393"/>
    <lineage>
        <taxon>Bacteria</taxon>
        <taxon>Bacillati</taxon>
        <taxon>Actinomycetota</taxon>
        <taxon>Actinomycetes</taxon>
        <taxon>Micromonosporales</taxon>
        <taxon>Micromonosporaceae</taxon>
        <taxon>Dactylosporangium</taxon>
    </lineage>
</organism>
<dbReference type="NCBIfam" id="NF041195">
    <property type="entry name" value="ScbA_BarX_GamBu"/>
    <property type="match status" value="1"/>
</dbReference>
<dbReference type="InterPro" id="IPR005509">
    <property type="entry name" value="AfsA_hotdog_dom"/>
</dbReference>
<feature type="domain" description="A-factor biosynthesis hotdog" evidence="2">
    <location>
        <begin position="190"/>
        <end position="312"/>
    </location>
</feature>
<sequence length="320" mass="33778">MSTPLRYATTVDRTLLHRRHAGETFLADLVPTGDGGFVAAALLPPAHPHYGGHTGPSRDLDPMLLLECARQAETYAAHVLFGVPAGDRFVLREWSARFPVTAPGDDPTELELTAGTGGETRIGGRLSGLSYDFGLWARHAWVGQVRMDVRYVTAAAYASVRRRARPGGDPPPSSDGLPPTPGVPVDPRRVGRLRATDAVLLDVGAAGGPVTARLRVPVENPSLFDHAQDHVPAMVLTEAARQLAVLATHAWGGAGPDRTSLVALDATFARYAELDLPLTLTAEPVGAGPAGWTVDVRCTQSGADVATARITVAAAHRSPR</sequence>
<feature type="region of interest" description="Disordered" evidence="1">
    <location>
        <begin position="162"/>
        <end position="188"/>
    </location>
</feature>